<evidence type="ECO:0000313" key="11">
    <source>
        <dbReference type="EMBL" id="OFJ50326.1"/>
    </source>
</evidence>
<dbReference type="AlphaFoldDB" id="A0A1E8PW97"/>
<dbReference type="InterPro" id="IPR036388">
    <property type="entry name" value="WH-like_DNA-bd_sf"/>
</dbReference>
<dbReference type="PANTHER" id="PTHR48111:SF22">
    <property type="entry name" value="REGULATOR OF RPOS"/>
    <property type="match status" value="1"/>
</dbReference>
<dbReference type="OrthoDB" id="5177151at2"/>
<evidence type="ECO:0000256" key="1">
    <source>
        <dbReference type="ARBA" id="ARBA00004496"/>
    </source>
</evidence>
<dbReference type="EMBL" id="MCHX01000156">
    <property type="protein sequence ID" value="OFJ50326.1"/>
    <property type="molecule type" value="Genomic_DNA"/>
</dbReference>
<dbReference type="Proteomes" id="UP000178953">
    <property type="component" value="Unassembled WGS sequence"/>
</dbReference>
<feature type="DNA-binding region" description="OmpR/PhoB-type" evidence="8">
    <location>
        <begin position="143"/>
        <end position="239"/>
    </location>
</feature>
<keyword evidence="4" id="KW-0805">Transcription regulation</keyword>
<dbReference type="SUPFAM" id="SSF46894">
    <property type="entry name" value="C-terminal effector domain of the bipartite response regulators"/>
    <property type="match status" value="1"/>
</dbReference>
<sequence>MFTSSSGTALHNGVVSATRGVPRVLVIEDSDAIRELVVEALNDAGYAAAGHVDGDGLERTLDGYRPDAVILDVMVPGRDGFALIDVVRAWGDVGILMLTARDALDDRVRGLDGGADDYVVKPFEMSELLSRVGAVLRRRGGVPSTVAVGDLLVDRSAGVATRAGHRLPLTATELKILEFLLDHRGRIVSAAQILTAVWGYAAYDDNLVHVHISSLRRKLEAHGPRIVHTARGIGYSLRAEPRAEPNAEGP</sequence>
<evidence type="ECO:0000259" key="9">
    <source>
        <dbReference type="PROSITE" id="PS50110"/>
    </source>
</evidence>
<name>A0A1E8PW97_9MYCO</name>
<dbReference type="SUPFAM" id="SSF52172">
    <property type="entry name" value="CheY-like"/>
    <property type="match status" value="1"/>
</dbReference>
<comment type="subcellular location">
    <subcellularLocation>
        <location evidence="1">Cytoplasm</location>
    </subcellularLocation>
</comment>
<dbReference type="InterPro" id="IPR001867">
    <property type="entry name" value="OmpR/PhoB-type_DNA-bd"/>
</dbReference>
<evidence type="ECO:0000256" key="6">
    <source>
        <dbReference type="ARBA" id="ARBA00023163"/>
    </source>
</evidence>
<protein>
    <submittedName>
        <fullName evidence="11">DNA-binding response regulator</fullName>
    </submittedName>
</protein>
<proteinExistence type="predicted"/>
<dbReference type="Gene3D" id="3.40.50.2300">
    <property type="match status" value="1"/>
</dbReference>
<keyword evidence="3" id="KW-0902">Two-component regulatory system</keyword>
<reference evidence="11 12" key="1">
    <citation type="submission" date="2016-09" db="EMBL/GenBank/DDBJ databases">
        <title>genome sequence of Mycobacterium sp. 739 SCH.</title>
        <authorList>
            <person name="Greninger A.L."/>
            <person name="Qin X."/>
            <person name="Jerome K."/>
            <person name="Vora S."/>
            <person name="Quinn K."/>
        </authorList>
    </citation>
    <scope>NUCLEOTIDE SEQUENCE [LARGE SCALE GENOMIC DNA]</scope>
    <source>
        <strain evidence="11 12">SCH</strain>
    </source>
</reference>
<feature type="domain" description="Response regulatory" evidence="9">
    <location>
        <begin position="23"/>
        <end position="136"/>
    </location>
</feature>
<accession>A0A1E8PW97</accession>
<keyword evidence="6" id="KW-0804">Transcription</keyword>
<feature type="domain" description="OmpR/PhoB-type" evidence="10">
    <location>
        <begin position="143"/>
        <end position="239"/>
    </location>
</feature>
<evidence type="ECO:0000256" key="8">
    <source>
        <dbReference type="PROSITE-ProRule" id="PRU01091"/>
    </source>
</evidence>
<organism evidence="11 12">
    <name type="scientific">Mycolicibacterium grossiae</name>
    <dbReference type="NCBI Taxonomy" id="1552759"/>
    <lineage>
        <taxon>Bacteria</taxon>
        <taxon>Bacillati</taxon>
        <taxon>Actinomycetota</taxon>
        <taxon>Actinomycetes</taxon>
        <taxon>Mycobacteriales</taxon>
        <taxon>Mycobacteriaceae</taxon>
        <taxon>Mycolicibacterium</taxon>
    </lineage>
</organism>
<evidence type="ECO:0000256" key="7">
    <source>
        <dbReference type="PROSITE-ProRule" id="PRU00169"/>
    </source>
</evidence>
<dbReference type="GO" id="GO:0006355">
    <property type="term" value="P:regulation of DNA-templated transcription"/>
    <property type="evidence" value="ECO:0007669"/>
    <property type="project" value="InterPro"/>
</dbReference>
<dbReference type="Gene3D" id="1.10.10.10">
    <property type="entry name" value="Winged helix-like DNA-binding domain superfamily/Winged helix DNA-binding domain"/>
    <property type="match status" value="1"/>
</dbReference>
<evidence type="ECO:0000256" key="3">
    <source>
        <dbReference type="ARBA" id="ARBA00023012"/>
    </source>
</evidence>
<dbReference type="SMART" id="SM00448">
    <property type="entry name" value="REC"/>
    <property type="match status" value="1"/>
</dbReference>
<dbReference type="InterPro" id="IPR016032">
    <property type="entry name" value="Sig_transdc_resp-reg_C-effctor"/>
</dbReference>
<evidence type="ECO:0000256" key="5">
    <source>
        <dbReference type="ARBA" id="ARBA00023125"/>
    </source>
</evidence>
<dbReference type="Pfam" id="PF00072">
    <property type="entry name" value="Response_reg"/>
    <property type="match status" value="1"/>
</dbReference>
<evidence type="ECO:0000256" key="4">
    <source>
        <dbReference type="ARBA" id="ARBA00023015"/>
    </source>
</evidence>
<dbReference type="GO" id="GO:0000156">
    <property type="term" value="F:phosphorelay response regulator activity"/>
    <property type="evidence" value="ECO:0007669"/>
    <property type="project" value="TreeGrafter"/>
</dbReference>
<dbReference type="PROSITE" id="PS51755">
    <property type="entry name" value="OMPR_PHOB"/>
    <property type="match status" value="1"/>
</dbReference>
<dbReference type="SMART" id="SM00862">
    <property type="entry name" value="Trans_reg_C"/>
    <property type="match status" value="1"/>
</dbReference>
<evidence type="ECO:0000313" key="12">
    <source>
        <dbReference type="Proteomes" id="UP000178953"/>
    </source>
</evidence>
<keyword evidence="12" id="KW-1185">Reference proteome</keyword>
<dbReference type="InterPro" id="IPR039420">
    <property type="entry name" value="WalR-like"/>
</dbReference>
<keyword evidence="2 7" id="KW-0597">Phosphoprotein</keyword>
<dbReference type="PROSITE" id="PS50110">
    <property type="entry name" value="RESPONSE_REGULATORY"/>
    <property type="match status" value="1"/>
</dbReference>
<evidence type="ECO:0000256" key="2">
    <source>
        <dbReference type="ARBA" id="ARBA00022553"/>
    </source>
</evidence>
<keyword evidence="5 8" id="KW-0238">DNA-binding</keyword>
<gene>
    <name evidence="11" type="ORF">BEL07_28910</name>
</gene>
<dbReference type="GO" id="GO:0032993">
    <property type="term" value="C:protein-DNA complex"/>
    <property type="evidence" value="ECO:0007669"/>
    <property type="project" value="TreeGrafter"/>
</dbReference>
<dbReference type="CDD" id="cd00383">
    <property type="entry name" value="trans_reg_C"/>
    <property type="match status" value="1"/>
</dbReference>
<dbReference type="Pfam" id="PF00486">
    <property type="entry name" value="Trans_reg_C"/>
    <property type="match status" value="1"/>
</dbReference>
<evidence type="ECO:0000259" key="10">
    <source>
        <dbReference type="PROSITE" id="PS51755"/>
    </source>
</evidence>
<dbReference type="InterPro" id="IPR011006">
    <property type="entry name" value="CheY-like_superfamily"/>
</dbReference>
<dbReference type="GO" id="GO:0005829">
    <property type="term" value="C:cytosol"/>
    <property type="evidence" value="ECO:0007669"/>
    <property type="project" value="TreeGrafter"/>
</dbReference>
<dbReference type="PANTHER" id="PTHR48111">
    <property type="entry name" value="REGULATOR OF RPOS"/>
    <property type="match status" value="1"/>
</dbReference>
<dbReference type="GO" id="GO:0000976">
    <property type="term" value="F:transcription cis-regulatory region binding"/>
    <property type="evidence" value="ECO:0007669"/>
    <property type="project" value="TreeGrafter"/>
</dbReference>
<comment type="caution">
    <text evidence="11">The sequence shown here is derived from an EMBL/GenBank/DDBJ whole genome shotgun (WGS) entry which is preliminary data.</text>
</comment>
<dbReference type="Gene3D" id="6.10.250.690">
    <property type="match status" value="1"/>
</dbReference>
<feature type="modified residue" description="4-aspartylphosphate" evidence="7">
    <location>
        <position position="72"/>
    </location>
</feature>
<dbReference type="InterPro" id="IPR001789">
    <property type="entry name" value="Sig_transdc_resp-reg_receiver"/>
</dbReference>